<organism evidence="2 3">
    <name type="scientific">Actinidia rufa</name>
    <dbReference type="NCBI Taxonomy" id="165716"/>
    <lineage>
        <taxon>Eukaryota</taxon>
        <taxon>Viridiplantae</taxon>
        <taxon>Streptophyta</taxon>
        <taxon>Embryophyta</taxon>
        <taxon>Tracheophyta</taxon>
        <taxon>Spermatophyta</taxon>
        <taxon>Magnoliopsida</taxon>
        <taxon>eudicotyledons</taxon>
        <taxon>Gunneridae</taxon>
        <taxon>Pentapetalae</taxon>
        <taxon>asterids</taxon>
        <taxon>Ericales</taxon>
        <taxon>Actinidiaceae</taxon>
        <taxon>Actinidia</taxon>
    </lineage>
</organism>
<feature type="compositionally biased region" description="Basic and acidic residues" evidence="1">
    <location>
        <begin position="235"/>
        <end position="252"/>
    </location>
</feature>
<dbReference type="OrthoDB" id="1939000at2759"/>
<dbReference type="Proteomes" id="UP000585474">
    <property type="component" value="Unassembled WGS sequence"/>
</dbReference>
<dbReference type="AlphaFoldDB" id="A0A7J0F761"/>
<evidence type="ECO:0000313" key="3">
    <source>
        <dbReference type="Proteomes" id="UP000585474"/>
    </source>
</evidence>
<gene>
    <name evidence="2" type="ORF">Acr_09g0008990</name>
</gene>
<name>A0A7J0F761_9ERIC</name>
<reference evidence="2 3" key="1">
    <citation type="submission" date="2019-07" db="EMBL/GenBank/DDBJ databases">
        <title>De Novo Assembly of kiwifruit Actinidia rufa.</title>
        <authorList>
            <person name="Sugita-Konishi S."/>
            <person name="Sato K."/>
            <person name="Mori E."/>
            <person name="Abe Y."/>
            <person name="Kisaki G."/>
            <person name="Hamano K."/>
            <person name="Suezawa K."/>
            <person name="Otani M."/>
            <person name="Fukuda T."/>
            <person name="Manabe T."/>
            <person name="Gomi K."/>
            <person name="Tabuchi M."/>
            <person name="Akimitsu K."/>
            <person name="Kataoka I."/>
        </authorList>
    </citation>
    <scope>NUCLEOTIDE SEQUENCE [LARGE SCALE GENOMIC DNA]</scope>
    <source>
        <strain evidence="3">cv. Fuchu</strain>
    </source>
</reference>
<dbReference type="EMBL" id="BJWL01000009">
    <property type="protein sequence ID" value="GFY94453.1"/>
    <property type="molecule type" value="Genomic_DNA"/>
</dbReference>
<evidence type="ECO:0000256" key="1">
    <source>
        <dbReference type="SAM" id="MobiDB-lite"/>
    </source>
</evidence>
<feature type="region of interest" description="Disordered" evidence="1">
    <location>
        <begin position="229"/>
        <end position="256"/>
    </location>
</feature>
<evidence type="ECO:0000313" key="2">
    <source>
        <dbReference type="EMBL" id="GFY94453.1"/>
    </source>
</evidence>
<comment type="caution">
    <text evidence="2">The sequence shown here is derived from an EMBL/GenBank/DDBJ whole genome shotgun (WGS) entry which is preliminary data.</text>
</comment>
<proteinExistence type="predicted"/>
<accession>A0A7J0F761</accession>
<protein>
    <submittedName>
        <fullName evidence="2">Uncharacterized protein</fullName>
    </submittedName>
</protein>
<sequence>MKKACLYQVANVQDSDAAEKMQQCLYTGHEHGLAPVCCWAVIWEDKYLWARLLEHYRDTCLKVDMGNYWLAFVAGLCEDLGRGKAENWYSGLEYPLADSLYCWCNKRARNDGWWIGIGYGSEGFLSLRESHEKHVAETATRFTEMLEDMTTLSEVLREILDDVESKISLVKTEVTGSGHGADVSYKVKNWAQLELHRLGVKDLSSVIAAADGLLDYKLGNPFFSEFSENKSGWKNGKDNGSKFKPKADDSHNKNGQKNKGYFICDGPHQAKDCPKRETLNAIVTDGSMEANVRHKQSYARTHDSVGCEQRWAQDIQHGAGNKAYALGMNMDWHQHIVGQSYGKTNTCGHDCWSFRLGRGQACYILQDSSSCGIVSEDTCIRKSTSRTLVLRLI</sequence>
<keyword evidence="3" id="KW-1185">Reference proteome</keyword>